<sequence length="364" mass="40023">MHPVYPTTVVGGDVEGDNEPYFNSTHRFVPDNKPYKPLKPDYLPHISNSVWPAETTVERGMNEVLPRGVDQGSTIKRTSWNHKWSYYHQYHQQHRMRHHHATKPVCNPPCNNGGTCVIPGLCACPAGFVLPNCAPMCTSRCLHGGVCTAVNRCTCPPGYTGARCEAAICTPACQHGGRCVAPGVCSCPAGYGGPLCQRPVCRPHCQNGGECLAPYRCRCPPGTFGSYCQHFVCYTERMWRGGALPCSHVGVGRCRVRPRLTQRPACATPVCEPADAATGELRQHGVCSLALRVSPAGMCPCAIRKCKYVPKQVAYTRSYKKVVPQRVQTHCGAWGWKSCTSVRQVYQTVTQKFYRTVYTCTPTA</sequence>
<evidence type="ECO:0000259" key="6">
    <source>
        <dbReference type="PROSITE" id="PS50026"/>
    </source>
</evidence>
<proteinExistence type="predicted"/>
<evidence type="ECO:0000256" key="5">
    <source>
        <dbReference type="PROSITE-ProRule" id="PRU00076"/>
    </source>
</evidence>
<dbReference type="SUPFAM" id="SSF57196">
    <property type="entry name" value="EGF/Laminin"/>
    <property type="match status" value="2"/>
</dbReference>
<dbReference type="InterPro" id="IPR050969">
    <property type="entry name" value="Dev_Signal_Modulators"/>
</dbReference>
<dbReference type="Proteomes" id="UP000283509">
    <property type="component" value="Unassembled WGS sequence"/>
</dbReference>
<dbReference type="PANTHER" id="PTHR14949:SF54">
    <property type="entry name" value="VWFD DOMAIN-CONTAINING PROTEIN"/>
    <property type="match status" value="1"/>
</dbReference>
<keyword evidence="4 5" id="KW-1015">Disulfide bond</keyword>
<evidence type="ECO:0000256" key="1">
    <source>
        <dbReference type="ARBA" id="ARBA00022536"/>
    </source>
</evidence>
<accession>A0A423SNR7</accession>
<dbReference type="EMBL" id="QCYY01003028">
    <property type="protein sequence ID" value="ROT65847.1"/>
    <property type="molecule type" value="Genomic_DNA"/>
</dbReference>
<dbReference type="PROSITE" id="PS00022">
    <property type="entry name" value="EGF_1"/>
    <property type="match status" value="2"/>
</dbReference>
<comment type="caution">
    <text evidence="5">Lacks conserved residue(s) required for the propagation of feature annotation.</text>
</comment>
<dbReference type="GO" id="GO:0009986">
    <property type="term" value="C:cell surface"/>
    <property type="evidence" value="ECO:0007669"/>
    <property type="project" value="TreeGrafter"/>
</dbReference>
<feature type="disulfide bond" evidence="5">
    <location>
        <begin position="201"/>
        <end position="211"/>
    </location>
</feature>
<dbReference type="GO" id="GO:0005102">
    <property type="term" value="F:signaling receptor binding"/>
    <property type="evidence" value="ECO:0007669"/>
    <property type="project" value="TreeGrafter"/>
</dbReference>
<evidence type="ECO:0000313" key="8">
    <source>
        <dbReference type="Proteomes" id="UP000283509"/>
    </source>
</evidence>
<dbReference type="PANTHER" id="PTHR14949">
    <property type="entry name" value="EGF-LIKE-DOMAIN, MULTIPLE 7, 8"/>
    <property type="match status" value="1"/>
</dbReference>
<dbReference type="OrthoDB" id="6331234at2759"/>
<feature type="disulfide bond" evidence="5">
    <location>
        <begin position="155"/>
        <end position="164"/>
    </location>
</feature>
<evidence type="ECO:0000256" key="4">
    <source>
        <dbReference type="ARBA" id="ARBA00023157"/>
    </source>
</evidence>
<gene>
    <name evidence="7" type="ORF">C7M84_016181</name>
</gene>
<dbReference type="AlphaFoldDB" id="A0A423SNR7"/>
<organism evidence="7 8">
    <name type="scientific">Penaeus vannamei</name>
    <name type="common">Whiteleg shrimp</name>
    <name type="synonym">Litopenaeus vannamei</name>
    <dbReference type="NCBI Taxonomy" id="6689"/>
    <lineage>
        <taxon>Eukaryota</taxon>
        <taxon>Metazoa</taxon>
        <taxon>Ecdysozoa</taxon>
        <taxon>Arthropoda</taxon>
        <taxon>Crustacea</taxon>
        <taxon>Multicrustacea</taxon>
        <taxon>Malacostraca</taxon>
        <taxon>Eumalacostraca</taxon>
        <taxon>Eucarida</taxon>
        <taxon>Decapoda</taxon>
        <taxon>Dendrobranchiata</taxon>
        <taxon>Penaeoidea</taxon>
        <taxon>Penaeidae</taxon>
        <taxon>Penaeus</taxon>
    </lineage>
</organism>
<keyword evidence="8" id="KW-1185">Reference proteome</keyword>
<keyword evidence="2" id="KW-0732">Signal</keyword>
<keyword evidence="1 5" id="KW-0245">EGF-like domain</keyword>
<dbReference type="SMART" id="SM00181">
    <property type="entry name" value="EGF"/>
    <property type="match status" value="4"/>
</dbReference>
<dbReference type="Pfam" id="PF12661">
    <property type="entry name" value="hEGF"/>
    <property type="match status" value="4"/>
</dbReference>
<reference evidence="7 8" key="1">
    <citation type="submission" date="2018-04" db="EMBL/GenBank/DDBJ databases">
        <authorList>
            <person name="Zhang X."/>
            <person name="Yuan J."/>
            <person name="Li F."/>
            <person name="Xiang J."/>
        </authorList>
    </citation>
    <scope>NUCLEOTIDE SEQUENCE [LARGE SCALE GENOMIC DNA]</scope>
    <source>
        <tissue evidence="7">Muscle</tissue>
    </source>
</reference>
<feature type="domain" description="EGF-like" evidence="6">
    <location>
        <begin position="134"/>
        <end position="165"/>
    </location>
</feature>
<evidence type="ECO:0000256" key="2">
    <source>
        <dbReference type="ARBA" id="ARBA00022729"/>
    </source>
</evidence>
<feature type="domain" description="EGF-like" evidence="6">
    <location>
        <begin position="197"/>
        <end position="229"/>
    </location>
</feature>
<dbReference type="Gene3D" id="2.10.25.10">
    <property type="entry name" value="Laminin"/>
    <property type="match status" value="4"/>
</dbReference>
<dbReference type="InterPro" id="IPR000742">
    <property type="entry name" value="EGF"/>
</dbReference>
<reference evidence="7 8" key="2">
    <citation type="submission" date="2019-01" db="EMBL/GenBank/DDBJ databases">
        <title>The decoding of complex shrimp genome reveals the adaptation for benthos swimmer, frequently molting mechanism and breeding impact on genome.</title>
        <authorList>
            <person name="Sun Y."/>
            <person name="Gao Y."/>
            <person name="Yu Y."/>
        </authorList>
    </citation>
    <scope>NUCLEOTIDE SEQUENCE [LARGE SCALE GENOMIC DNA]</scope>
    <source>
        <tissue evidence="7">Muscle</tissue>
    </source>
</reference>
<dbReference type="InterPro" id="IPR013032">
    <property type="entry name" value="EGF-like_CS"/>
</dbReference>
<evidence type="ECO:0000256" key="3">
    <source>
        <dbReference type="ARBA" id="ARBA00022737"/>
    </source>
</evidence>
<keyword evidence="3" id="KW-0677">Repeat</keyword>
<protein>
    <submittedName>
        <fullName evidence="7">Wnt inhibitory factor 1</fullName>
    </submittedName>
</protein>
<feature type="disulfide bond" evidence="5">
    <location>
        <begin position="137"/>
        <end position="147"/>
    </location>
</feature>
<dbReference type="PROSITE" id="PS50026">
    <property type="entry name" value="EGF_3"/>
    <property type="match status" value="2"/>
</dbReference>
<evidence type="ECO:0000313" key="7">
    <source>
        <dbReference type="EMBL" id="ROT65847.1"/>
    </source>
</evidence>
<feature type="disulfide bond" evidence="5">
    <location>
        <begin position="219"/>
        <end position="228"/>
    </location>
</feature>
<name>A0A423SNR7_PENVA</name>
<dbReference type="GO" id="GO:0005576">
    <property type="term" value="C:extracellular region"/>
    <property type="evidence" value="ECO:0007669"/>
    <property type="project" value="TreeGrafter"/>
</dbReference>
<dbReference type="PROSITE" id="PS01186">
    <property type="entry name" value="EGF_2"/>
    <property type="match status" value="1"/>
</dbReference>
<comment type="caution">
    <text evidence="7">The sequence shown here is derived from an EMBL/GenBank/DDBJ whole genome shotgun (WGS) entry which is preliminary data.</text>
</comment>